<evidence type="ECO:0000256" key="1">
    <source>
        <dbReference type="PROSITE-ProRule" id="PRU00047"/>
    </source>
</evidence>
<evidence type="ECO:0000313" key="4">
    <source>
        <dbReference type="EMBL" id="KAA3476731.1"/>
    </source>
</evidence>
<evidence type="ECO:0000259" key="3">
    <source>
        <dbReference type="PROSITE" id="PS51857"/>
    </source>
</evidence>
<dbReference type="GO" id="GO:0003676">
    <property type="term" value="F:nucleic acid binding"/>
    <property type="evidence" value="ECO:0007669"/>
    <property type="project" value="InterPro"/>
</dbReference>
<dbReference type="GO" id="GO:0008270">
    <property type="term" value="F:zinc ion binding"/>
    <property type="evidence" value="ECO:0007669"/>
    <property type="project" value="UniProtKB-KW"/>
</dbReference>
<keyword evidence="1" id="KW-0862">Zinc</keyword>
<dbReference type="PANTHER" id="PTHR46565:SF5">
    <property type="entry name" value="COLD SHOCK PROTEIN 2-LIKE"/>
    <property type="match status" value="1"/>
</dbReference>
<dbReference type="SUPFAM" id="SSF50249">
    <property type="entry name" value="Nucleic acid-binding proteins"/>
    <property type="match status" value="1"/>
</dbReference>
<dbReference type="Pfam" id="PF00098">
    <property type="entry name" value="zf-CCHC"/>
    <property type="match status" value="1"/>
</dbReference>
<dbReference type="SUPFAM" id="SSF57756">
    <property type="entry name" value="Retrovirus zinc finger-like domains"/>
    <property type="match status" value="1"/>
</dbReference>
<dbReference type="PANTHER" id="PTHR46565">
    <property type="entry name" value="COLD SHOCK DOMAIN PROTEIN 2"/>
    <property type="match status" value="1"/>
</dbReference>
<feature type="domain" description="CSD" evidence="3">
    <location>
        <begin position="9"/>
        <end position="75"/>
    </location>
</feature>
<dbReference type="Gene3D" id="2.40.50.140">
    <property type="entry name" value="Nucleic acid-binding proteins"/>
    <property type="match status" value="1"/>
</dbReference>
<feature type="domain" description="CCHC-type" evidence="2">
    <location>
        <begin position="104"/>
        <end position="117"/>
    </location>
</feature>
<dbReference type="InterPro" id="IPR001878">
    <property type="entry name" value="Znf_CCHC"/>
</dbReference>
<evidence type="ECO:0000259" key="2">
    <source>
        <dbReference type="PROSITE" id="PS50158"/>
    </source>
</evidence>
<keyword evidence="1" id="KW-0863">Zinc-finger</keyword>
<dbReference type="Gene3D" id="4.10.60.10">
    <property type="entry name" value="Zinc finger, CCHC-type"/>
    <property type="match status" value="1"/>
</dbReference>
<dbReference type="InterPro" id="IPR036875">
    <property type="entry name" value="Znf_CCHC_sf"/>
</dbReference>
<reference evidence="5" key="1">
    <citation type="journal article" date="2019" name="Plant Biotechnol. J.">
        <title>Genome sequencing of the Australian wild diploid species Gossypium australe highlights disease resistance and delayed gland morphogenesis.</title>
        <authorList>
            <person name="Cai Y."/>
            <person name="Cai X."/>
            <person name="Wang Q."/>
            <person name="Wang P."/>
            <person name="Zhang Y."/>
            <person name="Cai C."/>
            <person name="Xu Y."/>
            <person name="Wang K."/>
            <person name="Zhou Z."/>
            <person name="Wang C."/>
            <person name="Geng S."/>
            <person name="Li B."/>
            <person name="Dong Q."/>
            <person name="Hou Y."/>
            <person name="Wang H."/>
            <person name="Ai P."/>
            <person name="Liu Z."/>
            <person name="Yi F."/>
            <person name="Sun M."/>
            <person name="An G."/>
            <person name="Cheng J."/>
            <person name="Zhang Y."/>
            <person name="Shi Q."/>
            <person name="Xie Y."/>
            <person name="Shi X."/>
            <person name="Chang Y."/>
            <person name="Huang F."/>
            <person name="Chen Y."/>
            <person name="Hong S."/>
            <person name="Mi L."/>
            <person name="Sun Q."/>
            <person name="Zhang L."/>
            <person name="Zhou B."/>
            <person name="Peng R."/>
            <person name="Zhang X."/>
            <person name="Liu F."/>
        </authorList>
    </citation>
    <scope>NUCLEOTIDE SEQUENCE [LARGE SCALE GENOMIC DNA]</scope>
    <source>
        <strain evidence="5">cv. PA1801</strain>
    </source>
</reference>
<dbReference type="InterPro" id="IPR002059">
    <property type="entry name" value="CSP_DNA-bd"/>
</dbReference>
<dbReference type="CDD" id="cd04458">
    <property type="entry name" value="CSP_CDS"/>
    <property type="match status" value="1"/>
</dbReference>
<dbReference type="InterPro" id="IPR019844">
    <property type="entry name" value="CSD_CS"/>
</dbReference>
<protein>
    <submittedName>
        <fullName evidence="4">Cold shock protein 2-like</fullName>
    </submittedName>
</protein>
<accession>A0A5B6W505</accession>
<dbReference type="Pfam" id="PF00313">
    <property type="entry name" value="CSD"/>
    <property type="match status" value="1"/>
</dbReference>
<comment type="caution">
    <text evidence="4">The sequence shown here is derived from an EMBL/GenBank/DDBJ whole genome shotgun (WGS) entry which is preliminary data.</text>
</comment>
<keyword evidence="5" id="KW-1185">Reference proteome</keyword>
<dbReference type="EMBL" id="SMMG02000004">
    <property type="protein sequence ID" value="KAA3476731.1"/>
    <property type="molecule type" value="Genomic_DNA"/>
</dbReference>
<dbReference type="PROSITE" id="PS50158">
    <property type="entry name" value="ZF_CCHC"/>
    <property type="match status" value="1"/>
</dbReference>
<organism evidence="4 5">
    <name type="scientific">Gossypium australe</name>
    <dbReference type="NCBI Taxonomy" id="47621"/>
    <lineage>
        <taxon>Eukaryota</taxon>
        <taxon>Viridiplantae</taxon>
        <taxon>Streptophyta</taxon>
        <taxon>Embryophyta</taxon>
        <taxon>Tracheophyta</taxon>
        <taxon>Spermatophyta</taxon>
        <taxon>Magnoliopsida</taxon>
        <taxon>eudicotyledons</taxon>
        <taxon>Gunneridae</taxon>
        <taxon>Pentapetalae</taxon>
        <taxon>rosids</taxon>
        <taxon>malvids</taxon>
        <taxon>Malvales</taxon>
        <taxon>Malvaceae</taxon>
        <taxon>Malvoideae</taxon>
        <taxon>Gossypium</taxon>
    </lineage>
</organism>
<dbReference type="PROSITE" id="PS00352">
    <property type="entry name" value="CSD_1"/>
    <property type="match status" value="1"/>
</dbReference>
<gene>
    <name evidence="4" type="primary">cspG</name>
    <name evidence="4" type="ORF">EPI10_010682</name>
</gene>
<dbReference type="PROSITE" id="PS51857">
    <property type="entry name" value="CSD_2"/>
    <property type="match status" value="1"/>
</dbReference>
<dbReference type="InterPro" id="IPR012340">
    <property type="entry name" value="NA-bd_OB-fold"/>
</dbReference>
<dbReference type="SMART" id="SM00343">
    <property type="entry name" value="ZnF_C2HC"/>
    <property type="match status" value="1"/>
</dbReference>
<dbReference type="PRINTS" id="PR00050">
    <property type="entry name" value="COLDSHOCK"/>
</dbReference>
<dbReference type="Proteomes" id="UP000325315">
    <property type="component" value="Unassembled WGS sequence"/>
</dbReference>
<sequence>MAETTSTEKSIGTVKWFSARRGFGFITPDDGGDDLFVHQTSILSQGFRTLSDDQPVEFSLDLSEDGRAKAVDVTPLPRSRRGGGRGRGGRGGYRRGGYGGGGVCYNCGKMGHLARDCYQDGGGSTRYSGGRGDDVGSKIYGRGGAKEEEIGNFTIFQLDSSVTTCLSVVVLENRITERYIESEIQVQDFDEVHWTLFALRALIKQIQTVDLSKKFGCGRIIVIDRICMINNTSAKYSVVKLVLRSSLEFTYLLLSLQAICSCGTSFHGSKARKKYACSLRSRPNLL</sequence>
<proteinExistence type="predicted"/>
<name>A0A5B6W505_9ROSI</name>
<dbReference type="InterPro" id="IPR011129">
    <property type="entry name" value="CSD"/>
</dbReference>
<dbReference type="SMART" id="SM00357">
    <property type="entry name" value="CSP"/>
    <property type="match status" value="1"/>
</dbReference>
<dbReference type="AlphaFoldDB" id="A0A5B6W505"/>
<evidence type="ECO:0000313" key="5">
    <source>
        <dbReference type="Proteomes" id="UP000325315"/>
    </source>
</evidence>
<keyword evidence="1" id="KW-0479">Metal-binding</keyword>
<dbReference type="OrthoDB" id="422005at2759"/>